<evidence type="ECO:0000259" key="5">
    <source>
        <dbReference type="SMART" id="SM00563"/>
    </source>
</evidence>
<dbReference type="GO" id="GO:0006654">
    <property type="term" value="P:phosphatidic acid biosynthetic process"/>
    <property type="evidence" value="ECO:0007669"/>
    <property type="project" value="TreeGrafter"/>
</dbReference>
<gene>
    <name evidence="6" type="ordered locus">Thivi_2829</name>
</gene>
<keyword evidence="4" id="KW-0812">Transmembrane</keyword>
<evidence type="ECO:0000313" key="6">
    <source>
        <dbReference type="EMBL" id="AFL74745.1"/>
    </source>
</evidence>
<keyword evidence="2 6" id="KW-0808">Transferase</keyword>
<evidence type="ECO:0000256" key="2">
    <source>
        <dbReference type="ARBA" id="ARBA00022679"/>
    </source>
</evidence>
<dbReference type="RefSeq" id="WP_014779178.1">
    <property type="nucleotide sequence ID" value="NC_018012.1"/>
</dbReference>
<keyword evidence="4" id="KW-0472">Membrane</keyword>
<comment type="pathway">
    <text evidence="1">Lipid metabolism.</text>
</comment>
<accession>I3YCM7</accession>
<name>I3YCM7_THIV6</name>
<dbReference type="InterPro" id="IPR002123">
    <property type="entry name" value="Plipid/glycerol_acylTrfase"/>
</dbReference>
<dbReference type="OrthoDB" id="9812274at2"/>
<keyword evidence="4" id="KW-1133">Transmembrane helix</keyword>
<dbReference type="Proteomes" id="UP000006062">
    <property type="component" value="Chromosome"/>
</dbReference>
<dbReference type="EMBL" id="CP003154">
    <property type="protein sequence ID" value="AFL74745.1"/>
    <property type="molecule type" value="Genomic_DNA"/>
</dbReference>
<dbReference type="CDD" id="cd07989">
    <property type="entry name" value="LPLAT_AGPAT-like"/>
    <property type="match status" value="1"/>
</dbReference>
<dbReference type="KEGG" id="tvi:Thivi_2829"/>
<evidence type="ECO:0000256" key="1">
    <source>
        <dbReference type="ARBA" id="ARBA00005189"/>
    </source>
</evidence>
<dbReference type="PANTHER" id="PTHR10434:SF40">
    <property type="entry name" value="1-ACYL-SN-GLYCEROL-3-PHOSPHATE ACYLTRANSFERASE"/>
    <property type="match status" value="1"/>
</dbReference>
<dbReference type="GO" id="GO:0003841">
    <property type="term" value="F:1-acylglycerol-3-phosphate O-acyltransferase activity"/>
    <property type="evidence" value="ECO:0007669"/>
    <property type="project" value="TreeGrafter"/>
</dbReference>
<dbReference type="SUPFAM" id="SSF69593">
    <property type="entry name" value="Glycerol-3-phosphate (1)-acyltransferase"/>
    <property type="match status" value="1"/>
</dbReference>
<dbReference type="AlphaFoldDB" id="I3YCM7"/>
<dbReference type="PANTHER" id="PTHR10434">
    <property type="entry name" value="1-ACYL-SN-GLYCEROL-3-PHOSPHATE ACYLTRANSFERASE"/>
    <property type="match status" value="1"/>
</dbReference>
<reference evidence="6 7" key="1">
    <citation type="submission" date="2012-06" db="EMBL/GenBank/DDBJ databases">
        <title>Complete sequence of Thiocystis violascens DSM 198.</title>
        <authorList>
            <consortium name="US DOE Joint Genome Institute"/>
            <person name="Lucas S."/>
            <person name="Han J."/>
            <person name="Lapidus A."/>
            <person name="Cheng J.-F."/>
            <person name="Goodwin L."/>
            <person name="Pitluck S."/>
            <person name="Peters L."/>
            <person name="Ovchinnikova G."/>
            <person name="Teshima H."/>
            <person name="Detter J.C."/>
            <person name="Han C."/>
            <person name="Tapia R."/>
            <person name="Land M."/>
            <person name="Hauser L."/>
            <person name="Kyrpides N."/>
            <person name="Ivanova N."/>
            <person name="Pagani I."/>
            <person name="Vogl K."/>
            <person name="Liu Z."/>
            <person name="Frigaard N.-U."/>
            <person name="Bryant D."/>
            <person name="Woyke T."/>
        </authorList>
    </citation>
    <scope>NUCLEOTIDE SEQUENCE [LARGE SCALE GENOMIC DNA]</scope>
    <source>
        <strain evidence="7">ATCC 17096 / DSM 198 / 6111</strain>
    </source>
</reference>
<feature type="transmembrane region" description="Helical" evidence="4">
    <location>
        <begin position="7"/>
        <end position="30"/>
    </location>
</feature>
<protein>
    <submittedName>
        <fullName evidence="6">1-acyl-sn-glycerol-3-phosphate acyltransferase</fullName>
    </submittedName>
</protein>
<sequence length="238" mass="26548">MIVLRSFLYQLFLVTSSIVFSSLILSIGWMKTPSAAARLSRAWARSNLVALRVICHLNYRVHDFDRCLPQNAIILCKHQSAWETIALRALLPLEQTWVLKQELMRIPLFGWALGYLKPIAIDRSAGRRAVSKVIREGTDRLAEGRWVIVFPEGTRVAPGTRHTYAIGGALLAERTGCPVIPVAHNAGCFWGRRSFIKRPGTIDLVFGPTIDVAGKKSIEINSMAEKWIESTVDGLPKS</sequence>
<evidence type="ECO:0000256" key="4">
    <source>
        <dbReference type="SAM" id="Phobius"/>
    </source>
</evidence>
<keyword evidence="7" id="KW-1185">Reference proteome</keyword>
<dbReference type="HOGENOM" id="CLU_027938_5_0_6"/>
<evidence type="ECO:0000256" key="3">
    <source>
        <dbReference type="ARBA" id="ARBA00023315"/>
    </source>
</evidence>
<proteinExistence type="predicted"/>
<keyword evidence="3 6" id="KW-0012">Acyltransferase</keyword>
<dbReference type="STRING" id="765911.Thivi_2829"/>
<organism evidence="6 7">
    <name type="scientific">Thiocystis violascens (strain ATCC 17096 / DSM 198 / 6111)</name>
    <name type="common">Chromatium violascens</name>
    <dbReference type="NCBI Taxonomy" id="765911"/>
    <lineage>
        <taxon>Bacteria</taxon>
        <taxon>Pseudomonadati</taxon>
        <taxon>Pseudomonadota</taxon>
        <taxon>Gammaproteobacteria</taxon>
        <taxon>Chromatiales</taxon>
        <taxon>Chromatiaceae</taxon>
        <taxon>Thiocystis</taxon>
    </lineage>
</organism>
<feature type="domain" description="Phospholipid/glycerol acyltransferase" evidence="5">
    <location>
        <begin position="72"/>
        <end position="187"/>
    </location>
</feature>
<dbReference type="eggNOG" id="COG0204">
    <property type="taxonomic scope" value="Bacteria"/>
</dbReference>
<dbReference type="Pfam" id="PF01553">
    <property type="entry name" value="Acyltransferase"/>
    <property type="match status" value="1"/>
</dbReference>
<evidence type="ECO:0000313" key="7">
    <source>
        <dbReference type="Proteomes" id="UP000006062"/>
    </source>
</evidence>
<dbReference type="SMART" id="SM00563">
    <property type="entry name" value="PlsC"/>
    <property type="match status" value="1"/>
</dbReference>